<proteinExistence type="predicted"/>
<accession>A0AAW0SQT2</accession>
<reference evidence="2 3" key="1">
    <citation type="submission" date="2023-03" db="EMBL/GenBank/DDBJ databases">
        <title>High-quality genome of Scylla paramamosain provides insights in environmental adaptation.</title>
        <authorList>
            <person name="Zhang L."/>
        </authorList>
    </citation>
    <scope>NUCLEOTIDE SEQUENCE [LARGE SCALE GENOMIC DNA]</scope>
    <source>
        <strain evidence="2">LZ_2023a</strain>
        <tissue evidence="2">Muscle</tissue>
    </source>
</reference>
<evidence type="ECO:0000313" key="3">
    <source>
        <dbReference type="Proteomes" id="UP001487740"/>
    </source>
</evidence>
<keyword evidence="3" id="KW-1185">Reference proteome</keyword>
<dbReference type="Proteomes" id="UP001487740">
    <property type="component" value="Unassembled WGS sequence"/>
</dbReference>
<keyword evidence="1" id="KW-1133">Transmembrane helix</keyword>
<evidence type="ECO:0008006" key="4">
    <source>
        <dbReference type="Google" id="ProtNLM"/>
    </source>
</evidence>
<feature type="transmembrane region" description="Helical" evidence="1">
    <location>
        <begin position="48"/>
        <end position="69"/>
    </location>
</feature>
<keyword evidence="1" id="KW-0812">Transmembrane</keyword>
<feature type="transmembrane region" description="Helical" evidence="1">
    <location>
        <begin position="198"/>
        <end position="219"/>
    </location>
</feature>
<name>A0AAW0SQT2_SCYPA</name>
<organism evidence="2 3">
    <name type="scientific">Scylla paramamosain</name>
    <name type="common">Mud crab</name>
    <dbReference type="NCBI Taxonomy" id="85552"/>
    <lineage>
        <taxon>Eukaryota</taxon>
        <taxon>Metazoa</taxon>
        <taxon>Ecdysozoa</taxon>
        <taxon>Arthropoda</taxon>
        <taxon>Crustacea</taxon>
        <taxon>Multicrustacea</taxon>
        <taxon>Malacostraca</taxon>
        <taxon>Eumalacostraca</taxon>
        <taxon>Eucarida</taxon>
        <taxon>Decapoda</taxon>
        <taxon>Pleocyemata</taxon>
        <taxon>Brachyura</taxon>
        <taxon>Eubrachyura</taxon>
        <taxon>Portunoidea</taxon>
        <taxon>Portunidae</taxon>
        <taxon>Portuninae</taxon>
        <taxon>Scylla</taxon>
    </lineage>
</organism>
<keyword evidence="1" id="KW-0472">Membrane</keyword>
<sequence length="355" mass="40399">MGLHLVRRGHDGVFVICRWAVASFVVLGLVCLLSIPPAVVSMFQNPHFWYKVMMLPYIYGFFYCVYSYIHVARYRHDMVKFLEAAGSLKVPVFGCIFLRVMWTFIFPLMIASCSLILFVGWQKFLFTPSIVTVSLVPAALDGYMGSMVKMLRQAIVMLAEEVESREVWTLEGAQRVMSDWHHMAELFKMFNKMFSARLHLRLVGLLVNSLSFMFIFWAIEDFGGDCAKLVVLIMLPLTEVLARFYHLCEVGQSVICARENLLAAVREAAYEAGLGTPSSEVLSELATRLSATPLAVKNWGMENLSARTYVKLSGVMFTYVVVLLQFSERNSYPFIRNKHGPMIYSHCFFSNETLS</sequence>
<gene>
    <name evidence="2" type="ORF">O3P69_013601</name>
</gene>
<feature type="transmembrane region" description="Helical" evidence="1">
    <location>
        <begin position="12"/>
        <end position="36"/>
    </location>
</feature>
<comment type="caution">
    <text evidence="2">The sequence shown here is derived from an EMBL/GenBank/DDBJ whole genome shotgun (WGS) entry which is preliminary data.</text>
</comment>
<dbReference type="EMBL" id="JARAKH010000047">
    <property type="protein sequence ID" value="KAK8377057.1"/>
    <property type="molecule type" value="Genomic_DNA"/>
</dbReference>
<protein>
    <recommendedName>
        <fullName evidence="4">Gustatory receptor</fullName>
    </recommendedName>
</protein>
<evidence type="ECO:0000313" key="2">
    <source>
        <dbReference type="EMBL" id="KAK8377057.1"/>
    </source>
</evidence>
<evidence type="ECO:0000256" key="1">
    <source>
        <dbReference type="SAM" id="Phobius"/>
    </source>
</evidence>
<dbReference type="AlphaFoldDB" id="A0AAW0SQT2"/>
<feature type="transmembrane region" description="Helical" evidence="1">
    <location>
        <begin position="124"/>
        <end position="143"/>
    </location>
</feature>
<feature type="transmembrane region" description="Helical" evidence="1">
    <location>
        <begin position="90"/>
        <end position="118"/>
    </location>
</feature>